<feature type="compositionally biased region" description="Basic and acidic residues" evidence="11">
    <location>
        <begin position="269"/>
        <end position="288"/>
    </location>
</feature>
<evidence type="ECO:0000256" key="11">
    <source>
        <dbReference type="SAM" id="MobiDB-lite"/>
    </source>
</evidence>
<comment type="similarity">
    <text evidence="2">Belongs to the SPCS3 family.</text>
</comment>
<dbReference type="OrthoDB" id="10261524at2759"/>
<keyword evidence="14" id="KW-1185">Reference proteome</keyword>
<keyword evidence="3 12" id="KW-0812">Transmembrane</keyword>
<dbReference type="GO" id="GO:0006465">
    <property type="term" value="P:signal peptide processing"/>
    <property type="evidence" value="ECO:0007669"/>
    <property type="project" value="InterPro"/>
</dbReference>
<evidence type="ECO:0000256" key="4">
    <source>
        <dbReference type="ARBA" id="ARBA00022824"/>
    </source>
</evidence>
<keyword evidence="7 12" id="KW-0472">Membrane</keyword>
<comment type="function">
    <text evidence="10">Essential component of the signal peptidase complex (SPC) which catalyzes the cleavage of N-terminal signal sequences from nascent proteins as they are translocated into the lumen of the endoplasmic reticulum. Essential for the SPC catalytic activity, possibly by stabilizing and positioning the active center of the complex close to the lumenal surface. Essential for viability.</text>
</comment>
<sequence>MHSSLVRLQNSFGFFTSVAFTLAGIIALTSLLHPQSPSAKLHMSNVSVVKGRPHYYSTRKEEYAHIKFDLSADLTSLFSWNTKQVFIYIVAVIPSHHGPTSPPSEAVIWDAIVPSSLAPWHENTYIHPGTTKSPKQSRDRVRQRSASPVGKQSKRLRTHDPQVDEFKAYPKGKSEGVLKLDNQRPKYQVTTPTGKLAGLENCTLYLRYNVQPWVGMLQWDVWPPKPAGSLEEEAKGAKGGWLTPFWRGIKGGRSQIFELPAVKGSQGTKTKEDLATEAGAEARKGKPS</sequence>
<feature type="transmembrane region" description="Helical" evidence="12">
    <location>
        <begin position="12"/>
        <end position="32"/>
    </location>
</feature>
<comment type="caution">
    <text evidence="13">The sequence shown here is derived from an EMBL/GenBank/DDBJ whole genome shotgun (WGS) entry which is preliminary data.</text>
</comment>
<dbReference type="Proteomes" id="UP000809789">
    <property type="component" value="Unassembled WGS sequence"/>
</dbReference>
<proteinExistence type="inferred from homology"/>
<evidence type="ECO:0000256" key="8">
    <source>
        <dbReference type="ARBA" id="ARBA00029556"/>
    </source>
</evidence>
<keyword evidence="5" id="KW-0735">Signal-anchor</keyword>
<name>A0A8K0L6F0_9PEZI</name>
<evidence type="ECO:0000256" key="2">
    <source>
        <dbReference type="ARBA" id="ARBA00009289"/>
    </source>
</evidence>
<keyword evidence="6 12" id="KW-1133">Transmembrane helix</keyword>
<evidence type="ECO:0000256" key="5">
    <source>
        <dbReference type="ARBA" id="ARBA00022968"/>
    </source>
</evidence>
<evidence type="ECO:0000313" key="13">
    <source>
        <dbReference type="EMBL" id="KAG8628551.1"/>
    </source>
</evidence>
<dbReference type="InterPro" id="IPR007653">
    <property type="entry name" value="SPC3"/>
</dbReference>
<comment type="subcellular location">
    <subcellularLocation>
        <location evidence="1">Endoplasmic reticulum membrane</location>
        <topology evidence="1">Single-pass type II membrane protein</topology>
    </subcellularLocation>
</comment>
<dbReference type="Pfam" id="PF04573">
    <property type="entry name" value="SPC22"/>
    <property type="match status" value="2"/>
</dbReference>
<protein>
    <recommendedName>
        <fullName evidence="8">Signal peptidase complex subunit 3</fullName>
    </recommendedName>
    <alternativeName>
        <fullName evidence="9">Microsomal signal peptidase subunit 3</fullName>
    </alternativeName>
</protein>
<dbReference type="PANTHER" id="PTHR12804:SF0">
    <property type="entry name" value="SIGNAL PEPTIDASE COMPLEX SUBUNIT 3"/>
    <property type="match status" value="1"/>
</dbReference>
<evidence type="ECO:0000256" key="9">
    <source>
        <dbReference type="ARBA" id="ARBA00033146"/>
    </source>
</evidence>
<evidence type="ECO:0000256" key="12">
    <source>
        <dbReference type="SAM" id="Phobius"/>
    </source>
</evidence>
<dbReference type="PANTHER" id="PTHR12804">
    <property type="entry name" value="MICROSOMAL SIGNAL PEPTIDASE 23 KD SUBUNIT SPC22/23"/>
    <property type="match status" value="1"/>
</dbReference>
<accession>A0A8K0L6F0</accession>
<gene>
    <name evidence="13" type="ORF">KVT40_004424</name>
</gene>
<evidence type="ECO:0000313" key="14">
    <source>
        <dbReference type="Proteomes" id="UP000809789"/>
    </source>
</evidence>
<feature type="region of interest" description="Disordered" evidence="11">
    <location>
        <begin position="262"/>
        <end position="288"/>
    </location>
</feature>
<dbReference type="EMBL" id="JAESVG020000004">
    <property type="protein sequence ID" value="KAG8628551.1"/>
    <property type="molecule type" value="Genomic_DNA"/>
</dbReference>
<dbReference type="GO" id="GO:0045047">
    <property type="term" value="P:protein targeting to ER"/>
    <property type="evidence" value="ECO:0007669"/>
    <property type="project" value="TreeGrafter"/>
</dbReference>
<keyword evidence="4" id="KW-0256">Endoplasmic reticulum</keyword>
<evidence type="ECO:0000256" key="10">
    <source>
        <dbReference type="ARBA" id="ARBA00045670"/>
    </source>
</evidence>
<evidence type="ECO:0000256" key="6">
    <source>
        <dbReference type="ARBA" id="ARBA00022989"/>
    </source>
</evidence>
<organism evidence="13 14">
    <name type="scientific">Elsinoe batatas</name>
    <dbReference type="NCBI Taxonomy" id="2601811"/>
    <lineage>
        <taxon>Eukaryota</taxon>
        <taxon>Fungi</taxon>
        <taxon>Dikarya</taxon>
        <taxon>Ascomycota</taxon>
        <taxon>Pezizomycotina</taxon>
        <taxon>Dothideomycetes</taxon>
        <taxon>Dothideomycetidae</taxon>
        <taxon>Myriangiales</taxon>
        <taxon>Elsinoaceae</taxon>
        <taxon>Elsinoe</taxon>
    </lineage>
</organism>
<reference evidence="13" key="1">
    <citation type="submission" date="2021-07" db="EMBL/GenBank/DDBJ databases">
        <title>Elsinoe batatas strain:CRI-CJ2 Genome sequencing and assembly.</title>
        <authorList>
            <person name="Huang L."/>
        </authorList>
    </citation>
    <scope>NUCLEOTIDE SEQUENCE</scope>
    <source>
        <strain evidence="13">CRI-CJ2</strain>
    </source>
</reference>
<evidence type="ECO:0000256" key="1">
    <source>
        <dbReference type="ARBA" id="ARBA00004648"/>
    </source>
</evidence>
<evidence type="ECO:0000256" key="3">
    <source>
        <dbReference type="ARBA" id="ARBA00022692"/>
    </source>
</evidence>
<dbReference type="AlphaFoldDB" id="A0A8K0L6F0"/>
<evidence type="ECO:0000256" key="7">
    <source>
        <dbReference type="ARBA" id="ARBA00023136"/>
    </source>
</evidence>
<dbReference type="GO" id="GO:0005787">
    <property type="term" value="C:signal peptidase complex"/>
    <property type="evidence" value="ECO:0007669"/>
    <property type="project" value="InterPro"/>
</dbReference>
<feature type="region of interest" description="Disordered" evidence="11">
    <location>
        <begin position="123"/>
        <end position="163"/>
    </location>
</feature>